<accession>A0A0C1MR88</accession>
<organism evidence="2 3">
    <name type="scientific">Candidatus Jidaibacter acanthamoebae</name>
    <dbReference type="NCBI Taxonomy" id="86105"/>
    <lineage>
        <taxon>Bacteria</taxon>
        <taxon>Pseudomonadati</taxon>
        <taxon>Pseudomonadota</taxon>
        <taxon>Alphaproteobacteria</taxon>
        <taxon>Rickettsiales</taxon>
        <taxon>Candidatus Midichloriaceae</taxon>
        <taxon>Candidatus Jidaibacter</taxon>
    </lineage>
</organism>
<comment type="caution">
    <text evidence="2">The sequence shown here is derived from an EMBL/GenBank/DDBJ whole genome shotgun (WGS) entry which is preliminary data.</text>
</comment>
<protein>
    <submittedName>
        <fullName evidence="2">Transposase</fullName>
    </submittedName>
</protein>
<dbReference type="STRING" id="86105.NF27_HO00020"/>
<evidence type="ECO:0000313" key="2">
    <source>
        <dbReference type="EMBL" id="KIE04532.1"/>
    </source>
</evidence>
<proteinExistence type="predicted"/>
<evidence type="ECO:0000313" key="3">
    <source>
        <dbReference type="Proteomes" id="UP000031258"/>
    </source>
</evidence>
<keyword evidence="3" id="KW-1185">Reference proteome</keyword>
<feature type="domain" description="Tn3 transposase DDE" evidence="1">
    <location>
        <begin position="219"/>
        <end position="554"/>
    </location>
</feature>
<dbReference type="Pfam" id="PF01526">
    <property type="entry name" value="DDE_Tnp_Tn3"/>
    <property type="match status" value="1"/>
</dbReference>
<dbReference type="PATRIC" id="fig|86105.3.peg.1634"/>
<dbReference type="GO" id="GO:0006313">
    <property type="term" value="P:DNA transposition"/>
    <property type="evidence" value="ECO:0007669"/>
    <property type="project" value="InterPro"/>
</dbReference>
<reference evidence="2 3" key="1">
    <citation type="submission" date="2014-11" db="EMBL/GenBank/DDBJ databases">
        <title>A Rickettsiales Symbiont of Amoebae With Ancient Features.</title>
        <authorList>
            <person name="Schulz F."/>
            <person name="Martijn J."/>
            <person name="Wascher F."/>
            <person name="Kostanjsek R."/>
            <person name="Ettema T.J."/>
            <person name="Horn M."/>
        </authorList>
    </citation>
    <scope>NUCLEOTIDE SEQUENCE [LARGE SCALE GENOMIC DNA]</scope>
    <source>
        <strain evidence="2 3">UWC36</strain>
    </source>
</reference>
<dbReference type="Proteomes" id="UP000031258">
    <property type="component" value="Unassembled WGS sequence"/>
</dbReference>
<dbReference type="InterPro" id="IPR002513">
    <property type="entry name" value="Tn3_Tnp_DDE_dom"/>
</dbReference>
<gene>
    <name evidence="2" type="ORF">NF27_HO00020</name>
</gene>
<dbReference type="EMBL" id="JSWE01000183">
    <property type="protein sequence ID" value="KIE04532.1"/>
    <property type="molecule type" value="Genomic_DNA"/>
</dbReference>
<name>A0A0C1MR88_9RICK</name>
<evidence type="ECO:0000259" key="1">
    <source>
        <dbReference type="Pfam" id="PF01526"/>
    </source>
</evidence>
<sequence length="558" mass="64168">MKALDESLAKEESSYLDYGYYEVLAEKSRILQIKLSPILKVLKFDKSKSSAVDTIKAITYFQGKEGNINSKPPLEFLNYEERKEVISNDKIRISLYKALLFRKITENVKSGSLNLVSSYKFKALDEYMIPKDEWEENKELILKQAGLEKFRDCEKVLKELEIILDKRYVETNDNILNKKNQLVRIKAMNNFVMHTPAVETEESKLSDYLPDSRTVSMQEILSTVSNLSGFLKCFEFYKTTHGRRKPSNELIIAGIMSLGYGMGNNDIATISKGISSSALENIVNWCFTTENIRSAIDEILRLTDATGIPNLYLDDNKIHTSSDGQKWKVMYDSLNANYSFKYLGKDQGATVASFIDKRHFLFYSTVMSSSIREAAYVIDGLMYNEVVKSDIHSTDTHGYSEIVFGVTHFLSILFAPRIKCVKDQILSMFPGYKTKYKLKEYNILPTHTINIKIITEWYDEILRFIATIKLKRSTASQLLSRLNSYSTQHKLYQALKEFGKIIKSIFILKYIDDLNLRQSIEKQLNLIENNNKFSNAIAQENDHSFIQQTQSEQIIVTA</sequence>
<dbReference type="GO" id="GO:0004803">
    <property type="term" value="F:transposase activity"/>
    <property type="evidence" value="ECO:0007669"/>
    <property type="project" value="InterPro"/>
</dbReference>
<dbReference type="AlphaFoldDB" id="A0A0C1MR88"/>